<dbReference type="PANTHER" id="PTHR43124:SF3">
    <property type="entry name" value="CHLORAMPHENICOL EFFLUX PUMP RV0191"/>
    <property type="match status" value="1"/>
</dbReference>
<dbReference type="RefSeq" id="WP_272744610.1">
    <property type="nucleotide sequence ID" value="NZ_JAQQKV010000002.1"/>
</dbReference>
<sequence length="423" mass="43503">MSSPPESLSSSGRGTSGAAASVNPPLAAAPDAPSPLVFLAGFSTLALISGISIGLAKVVTQFFALAIGADAFQIGLIMAMESIGMVLVTVPAGFIIARFGARRVYAIASLGPLIVNLLLPFASGAVGLAIGRLVIGLCIPFRIVSMNSTFLAQLHRIGVGKAGWYRGALTAGLALIGPALATVLTQHVDYVWSFAIIAGLFGIMAVGSLYFFTDEAPAEPAPKGLSASGIVSEARNLLRHKDVSESCVIEFISSATGSLFAAFIIVVAAHMNGLTKEDGVHIMLFHGAMTVLALFSAGRLTRTLNKWIAYGIGLVLGTLALIILGTASGFAALAIGAVLLSAGQSVVHLINMRLLSAHPGEKSKVSGLFNLSSMTGSSVGALAGGIVSKFAGVQSIYLLWLPVLWLAAGYLFFVLKGTNPHEA</sequence>
<comment type="caution">
    <text evidence="8">The sequence shown here is derived from an EMBL/GenBank/DDBJ whole genome shotgun (WGS) entry which is preliminary data.</text>
</comment>
<dbReference type="Gene3D" id="1.20.1250.20">
    <property type="entry name" value="MFS general substrate transporter like domains"/>
    <property type="match status" value="1"/>
</dbReference>
<evidence type="ECO:0000313" key="9">
    <source>
        <dbReference type="Proteomes" id="UP001218579"/>
    </source>
</evidence>
<feature type="transmembrane region" description="Helical" evidence="6">
    <location>
        <begin position="280"/>
        <end position="300"/>
    </location>
</feature>
<protein>
    <submittedName>
        <fullName evidence="8">MFS transporter</fullName>
    </submittedName>
</protein>
<accession>A0ABT5HJ48</accession>
<dbReference type="Proteomes" id="UP001218579">
    <property type="component" value="Unassembled WGS sequence"/>
</dbReference>
<feature type="transmembrane region" description="Helical" evidence="6">
    <location>
        <begin position="247"/>
        <end position="268"/>
    </location>
</feature>
<gene>
    <name evidence="8" type="ORF">PQU98_08995</name>
</gene>
<dbReference type="PANTHER" id="PTHR43124">
    <property type="entry name" value="PURINE EFFLUX PUMP PBUE"/>
    <property type="match status" value="1"/>
</dbReference>
<comment type="subcellular location">
    <subcellularLocation>
        <location evidence="1">Cell membrane</location>
        <topology evidence="1">Multi-pass membrane protein</topology>
    </subcellularLocation>
</comment>
<dbReference type="InterPro" id="IPR050189">
    <property type="entry name" value="MFS_Efflux_Transporters"/>
</dbReference>
<keyword evidence="4 6" id="KW-1133">Transmembrane helix</keyword>
<feature type="transmembrane region" description="Helical" evidence="6">
    <location>
        <begin position="397"/>
        <end position="415"/>
    </location>
</feature>
<feature type="transmembrane region" description="Helical" evidence="6">
    <location>
        <begin position="71"/>
        <end position="97"/>
    </location>
</feature>
<evidence type="ECO:0000256" key="5">
    <source>
        <dbReference type="ARBA" id="ARBA00023136"/>
    </source>
</evidence>
<evidence type="ECO:0000256" key="6">
    <source>
        <dbReference type="SAM" id="Phobius"/>
    </source>
</evidence>
<reference evidence="8 9" key="1">
    <citation type="submission" date="2023-01" db="EMBL/GenBank/DDBJ databases">
        <title>Novel species of the genus Asticcacaulis isolated from rivers.</title>
        <authorList>
            <person name="Lu H."/>
        </authorList>
    </citation>
    <scope>NUCLEOTIDE SEQUENCE [LARGE SCALE GENOMIC DNA]</scope>
    <source>
        <strain evidence="8 9">LKC15W</strain>
    </source>
</reference>
<evidence type="ECO:0000256" key="3">
    <source>
        <dbReference type="ARBA" id="ARBA00022692"/>
    </source>
</evidence>
<feature type="transmembrane region" description="Helical" evidence="6">
    <location>
        <begin position="371"/>
        <end position="391"/>
    </location>
</feature>
<dbReference type="PROSITE" id="PS50850">
    <property type="entry name" value="MFS"/>
    <property type="match status" value="1"/>
</dbReference>
<evidence type="ECO:0000256" key="1">
    <source>
        <dbReference type="ARBA" id="ARBA00004651"/>
    </source>
</evidence>
<evidence type="ECO:0000313" key="8">
    <source>
        <dbReference type="EMBL" id="MDC7676264.1"/>
    </source>
</evidence>
<evidence type="ECO:0000256" key="2">
    <source>
        <dbReference type="ARBA" id="ARBA00022475"/>
    </source>
</evidence>
<dbReference type="InterPro" id="IPR020846">
    <property type="entry name" value="MFS_dom"/>
</dbReference>
<keyword evidence="3 6" id="KW-0812">Transmembrane</keyword>
<proteinExistence type="predicted"/>
<dbReference type="Pfam" id="PF07690">
    <property type="entry name" value="MFS_1"/>
    <property type="match status" value="2"/>
</dbReference>
<keyword evidence="5 6" id="KW-0472">Membrane</keyword>
<dbReference type="InterPro" id="IPR036259">
    <property type="entry name" value="MFS_trans_sf"/>
</dbReference>
<keyword evidence="9" id="KW-1185">Reference proteome</keyword>
<feature type="domain" description="Major facilitator superfamily (MFS) profile" evidence="7">
    <location>
        <begin position="38"/>
        <end position="419"/>
    </location>
</feature>
<feature type="transmembrane region" description="Helical" evidence="6">
    <location>
        <begin position="330"/>
        <end position="350"/>
    </location>
</feature>
<dbReference type="SUPFAM" id="SSF103473">
    <property type="entry name" value="MFS general substrate transporter"/>
    <property type="match status" value="1"/>
</dbReference>
<feature type="transmembrane region" description="Helical" evidence="6">
    <location>
        <begin position="36"/>
        <end position="59"/>
    </location>
</feature>
<keyword evidence="2" id="KW-1003">Cell membrane</keyword>
<dbReference type="InterPro" id="IPR011701">
    <property type="entry name" value="MFS"/>
</dbReference>
<feature type="transmembrane region" description="Helical" evidence="6">
    <location>
        <begin position="164"/>
        <end position="184"/>
    </location>
</feature>
<feature type="transmembrane region" description="Helical" evidence="6">
    <location>
        <begin position="307"/>
        <end position="324"/>
    </location>
</feature>
<evidence type="ECO:0000256" key="4">
    <source>
        <dbReference type="ARBA" id="ARBA00022989"/>
    </source>
</evidence>
<name>A0ABT5HJ48_9CAUL</name>
<evidence type="ECO:0000259" key="7">
    <source>
        <dbReference type="PROSITE" id="PS50850"/>
    </source>
</evidence>
<dbReference type="EMBL" id="JAQQKV010000002">
    <property type="protein sequence ID" value="MDC7676264.1"/>
    <property type="molecule type" value="Genomic_DNA"/>
</dbReference>
<feature type="transmembrane region" description="Helical" evidence="6">
    <location>
        <begin position="190"/>
        <end position="213"/>
    </location>
</feature>
<organism evidence="8 9">
    <name type="scientific">Asticcacaulis machinosus</name>
    <dbReference type="NCBI Taxonomy" id="2984211"/>
    <lineage>
        <taxon>Bacteria</taxon>
        <taxon>Pseudomonadati</taxon>
        <taxon>Pseudomonadota</taxon>
        <taxon>Alphaproteobacteria</taxon>
        <taxon>Caulobacterales</taxon>
        <taxon>Caulobacteraceae</taxon>
        <taxon>Asticcacaulis</taxon>
    </lineage>
</organism>